<proteinExistence type="predicted"/>
<reference evidence="2" key="1">
    <citation type="submission" date="2021-01" db="EMBL/GenBank/DDBJ databases">
        <title>Whole genome shotgun sequence of Spirilliplanes yamanashiensis NBRC 15828.</title>
        <authorList>
            <person name="Komaki H."/>
            <person name="Tamura T."/>
        </authorList>
    </citation>
    <scope>NUCLEOTIDE SEQUENCE</scope>
    <source>
        <strain evidence="2">NBRC 15828</strain>
    </source>
</reference>
<comment type="caution">
    <text evidence="2">The sequence shown here is derived from an EMBL/GenBank/DDBJ whole genome shotgun (WGS) entry which is preliminary data.</text>
</comment>
<sequence>MPAALLHVASDTTVTVVSRHRLRTTGGRVTRRRWPAVLETTSTVPEAAAPHSLWAAAIITLGPVATAFGLALTGTPWPLSAAAAAIVFTTATWYLLVHRRRLPPAQDAAAAITLTEHRERAAFAKALTHADEISASWPALTPLIDVPHVERLLAEFLWHLAGILSAREDARRSATAFMLTTPASADPDPKSRRAAVTRRLSALDADVARRLTALSGAAEAGRIYSHRRNFDRTTRSVTPDRPEGRPEAVLAAYRALATAHGDTRADPIHN</sequence>
<dbReference type="Proteomes" id="UP000652013">
    <property type="component" value="Unassembled WGS sequence"/>
</dbReference>
<name>A0A8J3Y4G7_9ACTN</name>
<keyword evidence="3" id="KW-1185">Reference proteome</keyword>
<gene>
    <name evidence="2" type="ORF">Sya03_09280</name>
</gene>
<keyword evidence="1" id="KW-0472">Membrane</keyword>
<evidence type="ECO:0000313" key="2">
    <source>
        <dbReference type="EMBL" id="GIJ01576.1"/>
    </source>
</evidence>
<organism evidence="2 3">
    <name type="scientific">Spirilliplanes yamanashiensis</name>
    <dbReference type="NCBI Taxonomy" id="42233"/>
    <lineage>
        <taxon>Bacteria</taxon>
        <taxon>Bacillati</taxon>
        <taxon>Actinomycetota</taxon>
        <taxon>Actinomycetes</taxon>
        <taxon>Micromonosporales</taxon>
        <taxon>Micromonosporaceae</taxon>
        <taxon>Spirilliplanes</taxon>
    </lineage>
</organism>
<keyword evidence="1" id="KW-0812">Transmembrane</keyword>
<evidence type="ECO:0000256" key="1">
    <source>
        <dbReference type="SAM" id="Phobius"/>
    </source>
</evidence>
<dbReference type="AlphaFoldDB" id="A0A8J3Y4G7"/>
<feature type="transmembrane region" description="Helical" evidence="1">
    <location>
        <begin position="53"/>
        <end position="71"/>
    </location>
</feature>
<keyword evidence="1" id="KW-1133">Transmembrane helix</keyword>
<accession>A0A8J3Y4G7</accession>
<dbReference type="EMBL" id="BOOY01000005">
    <property type="protein sequence ID" value="GIJ01576.1"/>
    <property type="molecule type" value="Genomic_DNA"/>
</dbReference>
<evidence type="ECO:0000313" key="3">
    <source>
        <dbReference type="Proteomes" id="UP000652013"/>
    </source>
</evidence>
<dbReference type="RefSeq" id="WP_203936901.1">
    <property type="nucleotide sequence ID" value="NZ_BAAAGJ010000005.1"/>
</dbReference>
<feature type="transmembrane region" description="Helical" evidence="1">
    <location>
        <begin position="77"/>
        <end position="96"/>
    </location>
</feature>
<protein>
    <submittedName>
        <fullName evidence="2">Uncharacterized protein</fullName>
    </submittedName>
</protein>